<accession>A0AA38ZDJ0</accession>
<dbReference type="Pfam" id="PF18290">
    <property type="entry name" value="Nudix_hydro"/>
    <property type="match status" value="1"/>
</dbReference>
<dbReference type="PRINTS" id="PR01356">
    <property type="entry name" value="GFGPROTEIN"/>
</dbReference>
<dbReference type="PANTHER" id="PTHR13994:SF26">
    <property type="entry name" value="NUDIX HYDROLASE 5-RELATED"/>
    <property type="match status" value="1"/>
</dbReference>
<dbReference type="SUPFAM" id="SSF55811">
    <property type="entry name" value="Nudix"/>
    <property type="match status" value="1"/>
</dbReference>
<evidence type="ECO:0000313" key="4">
    <source>
        <dbReference type="EMBL" id="KAJ9687036.1"/>
    </source>
</evidence>
<proteinExistence type="inferred from homology"/>
<feature type="domain" description="Nudix hydrolase" evidence="3">
    <location>
        <begin position="116"/>
        <end position="186"/>
    </location>
</feature>
<dbReference type="InterPro" id="IPR015797">
    <property type="entry name" value="NUDIX_hydrolase-like_dom_sf"/>
</dbReference>
<dbReference type="GO" id="GO:0047631">
    <property type="term" value="F:ADP-ribose diphosphatase activity"/>
    <property type="evidence" value="ECO:0007669"/>
    <property type="project" value="TreeGrafter"/>
</dbReference>
<dbReference type="EMBL" id="JARBHA010000012">
    <property type="protein sequence ID" value="KAJ9687036.1"/>
    <property type="molecule type" value="Genomic_DNA"/>
</dbReference>
<sequence>MLGSTSSMLVDEQMVPENSVQQIQLLASTNDGYGGVRVEIKNPMDSNVFGDLLRASISQWRQKGTKGVWIKLPIEHANLIEAAVKEGFRYHHAEPDYLMLVYWIPKTAHTLPANASHRVGIGAFVINSKREVLVVQENSGSFKGTGVWKLPTGVVNEGEDICTAAIREVEEETGIKTEFVEILAFR</sequence>
<gene>
    <name evidence="4" type="ORF">PVL29_015766</name>
</gene>
<dbReference type="GO" id="GO:0035529">
    <property type="term" value="F:NADH pyrophosphatase activity"/>
    <property type="evidence" value="ECO:0007669"/>
    <property type="project" value="TreeGrafter"/>
</dbReference>
<dbReference type="InterPro" id="IPR040618">
    <property type="entry name" value="Pre-Nudix"/>
</dbReference>
<dbReference type="PROSITE" id="PS00893">
    <property type="entry name" value="NUDIX_BOX"/>
    <property type="match status" value="1"/>
</dbReference>
<name>A0AA38ZDJ0_VITRO</name>
<evidence type="ECO:0000256" key="2">
    <source>
        <dbReference type="ARBA" id="ARBA00022801"/>
    </source>
</evidence>
<keyword evidence="2" id="KW-0378">Hydrolase</keyword>
<dbReference type="InterPro" id="IPR003293">
    <property type="entry name" value="Nudix_hydrolase6-like"/>
</dbReference>
<organism evidence="4 5">
    <name type="scientific">Vitis rotundifolia</name>
    <name type="common">Muscadine grape</name>
    <dbReference type="NCBI Taxonomy" id="103349"/>
    <lineage>
        <taxon>Eukaryota</taxon>
        <taxon>Viridiplantae</taxon>
        <taxon>Streptophyta</taxon>
        <taxon>Embryophyta</taxon>
        <taxon>Tracheophyta</taxon>
        <taxon>Spermatophyta</taxon>
        <taxon>Magnoliopsida</taxon>
        <taxon>eudicotyledons</taxon>
        <taxon>Gunneridae</taxon>
        <taxon>Pentapetalae</taxon>
        <taxon>rosids</taxon>
        <taxon>Vitales</taxon>
        <taxon>Vitaceae</taxon>
        <taxon>Viteae</taxon>
        <taxon>Vitis</taxon>
    </lineage>
</organism>
<dbReference type="PANTHER" id="PTHR13994">
    <property type="entry name" value="NUDIX HYDROLASE RELATED"/>
    <property type="match status" value="1"/>
</dbReference>
<comment type="caution">
    <text evidence="4">The sequence shown here is derived from an EMBL/GenBank/DDBJ whole genome shotgun (WGS) entry which is preliminary data.</text>
</comment>
<dbReference type="Gene3D" id="3.40.630.30">
    <property type="match status" value="1"/>
</dbReference>
<dbReference type="Gene3D" id="3.90.79.10">
    <property type="entry name" value="Nucleoside Triphosphate Pyrophosphohydrolase"/>
    <property type="match status" value="1"/>
</dbReference>
<comment type="similarity">
    <text evidence="1">Belongs to the Nudix hydrolase family.</text>
</comment>
<dbReference type="PROSITE" id="PS51462">
    <property type="entry name" value="NUDIX"/>
    <property type="match status" value="1"/>
</dbReference>
<dbReference type="Proteomes" id="UP001168098">
    <property type="component" value="Unassembled WGS sequence"/>
</dbReference>
<dbReference type="Pfam" id="PF00293">
    <property type="entry name" value="NUDIX"/>
    <property type="match status" value="1"/>
</dbReference>
<keyword evidence="5" id="KW-1185">Reference proteome</keyword>
<dbReference type="FunFam" id="3.40.630.30:FF:000016">
    <property type="entry name" value="nudix hydrolase 2"/>
    <property type="match status" value="1"/>
</dbReference>
<protein>
    <recommendedName>
        <fullName evidence="3">Nudix hydrolase domain-containing protein</fullName>
    </recommendedName>
</protein>
<evidence type="ECO:0000256" key="1">
    <source>
        <dbReference type="ARBA" id="ARBA00005582"/>
    </source>
</evidence>
<evidence type="ECO:0000259" key="3">
    <source>
        <dbReference type="PROSITE" id="PS51462"/>
    </source>
</evidence>
<evidence type="ECO:0000313" key="5">
    <source>
        <dbReference type="Proteomes" id="UP001168098"/>
    </source>
</evidence>
<dbReference type="AlphaFoldDB" id="A0AA38ZDJ0"/>
<dbReference type="InterPro" id="IPR020084">
    <property type="entry name" value="NUDIX_hydrolase_CS"/>
</dbReference>
<dbReference type="InterPro" id="IPR000086">
    <property type="entry name" value="NUDIX_hydrolase_dom"/>
</dbReference>
<reference evidence="4 5" key="1">
    <citation type="journal article" date="2023" name="BMC Biotechnol.">
        <title>Vitis rotundifolia cv Carlos genome sequencing.</title>
        <authorList>
            <person name="Huff M."/>
            <person name="Hulse-Kemp A."/>
            <person name="Scheffler B."/>
            <person name="Youngblood R."/>
            <person name="Simpson S."/>
            <person name="Babiker E."/>
            <person name="Staton M."/>
        </authorList>
    </citation>
    <scope>NUCLEOTIDE SEQUENCE [LARGE SCALE GENOMIC DNA]</scope>
    <source>
        <tissue evidence="4">Leaf</tissue>
    </source>
</reference>
<dbReference type="GO" id="GO:0051287">
    <property type="term" value="F:NAD binding"/>
    <property type="evidence" value="ECO:0007669"/>
    <property type="project" value="TreeGrafter"/>
</dbReference>